<dbReference type="EMBL" id="JBGQPK010000031">
    <property type="protein sequence ID" value="MFL2029591.1"/>
    <property type="molecule type" value="Genomic_DNA"/>
</dbReference>
<feature type="domain" description="ABM" evidence="1">
    <location>
        <begin position="82"/>
        <end position="145"/>
    </location>
</feature>
<evidence type="ECO:0000313" key="2">
    <source>
        <dbReference type="EMBL" id="MFL2029591.1"/>
    </source>
</evidence>
<dbReference type="RefSeq" id="WP_125550018.1">
    <property type="nucleotide sequence ID" value="NZ_JBGQPK010000031.1"/>
</dbReference>
<dbReference type="SUPFAM" id="SSF54909">
    <property type="entry name" value="Dimeric alpha+beta barrel"/>
    <property type="match status" value="1"/>
</dbReference>
<comment type="caution">
    <text evidence="2">The sequence shown here is derived from an EMBL/GenBank/DDBJ whole genome shotgun (WGS) entry which is preliminary data.</text>
</comment>
<evidence type="ECO:0000313" key="3">
    <source>
        <dbReference type="Proteomes" id="UP001625389"/>
    </source>
</evidence>
<protein>
    <submittedName>
        <fullName evidence="2">Antibiotic biosynthesis monooxygenase</fullName>
        <ecNumber evidence="2">1.14.-.-</ecNumber>
    </submittedName>
</protein>
<dbReference type="EC" id="1.14.-.-" evidence="2"/>
<keyword evidence="2" id="KW-0560">Oxidoreductase</keyword>
<dbReference type="InterPro" id="IPR011008">
    <property type="entry name" value="Dimeric_a/b-barrel"/>
</dbReference>
<organism evidence="2 3">
    <name type="scientific">Loigolactobacillus zhaoyuanensis</name>
    <dbReference type="NCBI Taxonomy" id="2486017"/>
    <lineage>
        <taxon>Bacteria</taxon>
        <taxon>Bacillati</taxon>
        <taxon>Bacillota</taxon>
        <taxon>Bacilli</taxon>
        <taxon>Lactobacillales</taxon>
        <taxon>Lactobacillaceae</taxon>
        <taxon>Loigolactobacillus</taxon>
    </lineage>
</organism>
<keyword evidence="2" id="KW-0503">Monooxygenase</keyword>
<dbReference type="InterPro" id="IPR007138">
    <property type="entry name" value="ABM_dom"/>
</dbReference>
<accession>A0ABW8UCL7</accession>
<dbReference type="Pfam" id="PF03992">
    <property type="entry name" value="ABM"/>
    <property type="match status" value="1"/>
</dbReference>
<dbReference type="Gene3D" id="3.30.70.100">
    <property type="match status" value="1"/>
</dbReference>
<name>A0ABW8UCL7_9LACO</name>
<keyword evidence="3" id="KW-1185">Reference proteome</keyword>
<evidence type="ECO:0000259" key="1">
    <source>
        <dbReference type="Pfam" id="PF03992"/>
    </source>
</evidence>
<dbReference type="Proteomes" id="UP001625389">
    <property type="component" value="Unassembled WGS sequence"/>
</dbReference>
<proteinExistence type="predicted"/>
<dbReference type="GO" id="GO:0004497">
    <property type="term" value="F:monooxygenase activity"/>
    <property type="evidence" value="ECO:0007669"/>
    <property type="project" value="UniProtKB-KW"/>
</dbReference>
<sequence>MIHKIISAFGSQSILAAYLEREPQRHLLLLKPAQTEEDFQLLDLSDQPTFFNNPLQYNTYYHNGGNDLTGFFNFMYFDFASTDAAKVFRAQFDHLSKDVDSFIGLHDIFLLRLDAPQNKYVILSVWQHDVNYFNWRNSKDFQQMQPYLNAGPYVQQFHQTSYVLAQV</sequence>
<gene>
    <name evidence="2" type="ORF">ACEN34_08175</name>
</gene>
<reference evidence="2 3" key="1">
    <citation type="submission" date="2024-08" db="EMBL/GenBank/DDBJ databases">
        <authorList>
            <person name="Arias E."/>
        </authorList>
    </citation>
    <scope>NUCLEOTIDE SEQUENCE [LARGE SCALE GENOMIC DNA]</scope>
    <source>
        <strain evidence="2 3">FAM 25317</strain>
    </source>
</reference>